<comment type="caution">
    <text evidence="2">The sequence shown here is derived from an EMBL/GenBank/DDBJ whole genome shotgun (WGS) entry which is preliminary data.</text>
</comment>
<evidence type="ECO:0000256" key="1">
    <source>
        <dbReference type="SAM" id="MobiDB-lite"/>
    </source>
</evidence>
<organism evidence="2">
    <name type="scientific">bioreactor metagenome</name>
    <dbReference type="NCBI Taxonomy" id="1076179"/>
    <lineage>
        <taxon>unclassified sequences</taxon>
        <taxon>metagenomes</taxon>
        <taxon>ecological metagenomes</taxon>
    </lineage>
</organism>
<dbReference type="AlphaFoldDB" id="A0A645D147"/>
<dbReference type="EMBL" id="VSSQ01032017">
    <property type="protein sequence ID" value="MPM83146.1"/>
    <property type="molecule type" value="Genomic_DNA"/>
</dbReference>
<proteinExistence type="predicted"/>
<evidence type="ECO:0000313" key="2">
    <source>
        <dbReference type="EMBL" id="MPM83146.1"/>
    </source>
</evidence>
<accession>A0A645D147</accession>
<name>A0A645D147_9ZZZZ</name>
<sequence>MSAASVGEAKPSGWGAVRTVAAGTPLRKRQYRVFPMASMLSSARLPSRFRWRVSSLTHTSAMRQASGSLTGFLGEGSCVAPPSCLAESRESGNPPLCSKSWRNVLWEERCSMYQARSLPARLSSGPSDWSSSSLQSISSVIPAQKS</sequence>
<feature type="region of interest" description="Disordered" evidence="1">
    <location>
        <begin position="123"/>
        <end position="146"/>
    </location>
</feature>
<reference evidence="2" key="1">
    <citation type="submission" date="2019-08" db="EMBL/GenBank/DDBJ databases">
        <authorList>
            <person name="Kucharzyk K."/>
            <person name="Murdoch R.W."/>
            <person name="Higgins S."/>
            <person name="Loffler F."/>
        </authorList>
    </citation>
    <scope>NUCLEOTIDE SEQUENCE</scope>
</reference>
<protein>
    <submittedName>
        <fullName evidence="2">Uncharacterized protein</fullName>
    </submittedName>
</protein>
<gene>
    <name evidence="2" type="ORF">SDC9_130209</name>
</gene>
<feature type="compositionally biased region" description="Low complexity" evidence="1">
    <location>
        <begin position="123"/>
        <end position="139"/>
    </location>
</feature>